<keyword evidence="4" id="KW-0720">Serine protease</keyword>
<evidence type="ECO:0000256" key="1">
    <source>
        <dbReference type="ARBA" id="ARBA00008683"/>
    </source>
</evidence>
<dbReference type="GO" id="GO:0006508">
    <property type="term" value="P:proteolysis"/>
    <property type="evidence" value="ECO:0007669"/>
    <property type="project" value="UniProtKB-KW"/>
</dbReference>
<evidence type="ECO:0000313" key="8">
    <source>
        <dbReference type="Proteomes" id="UP000531231"/>
    </source>
</evidence>
<protein>
    <submittedName>
        <fullName evidence="7">ClpP class serine protease</fullName>
    </submittedName>
</protein>
<evidence type="ECO:0000256" key="3">
    <source>
        <dbReference type="ARBA" id="ARBA00022801"/>
    </source>
</evidence>
<dbReference type="GO" id="GO:0008236">
    <property type="term" value="F:serine-type peptidase activity"/>
    <property type="evidence" value="ECO:0007669"/>
    <property type="project" value="UniProtKB-KW"/>
</dbReference>
<sequence length="408" mass="43028">MPETRALQAALAEPWAITAEGLELVLSVAAREHNVSIEALEAYRSKHVPTAERLQERGTVAIIEARGPLFRRANIFTSISGATSYDIMARDLQAALDNPSYRSIVLNFDTPGGEVTGVDELAKAIRAGKAIKPIVAYVGGSAASAGYWLASQATEIVIADTAILGSIGVRAAFQDTSKKDAEAGRREFISSQSPSKRTDLSSDEGRARIQNTIDALADVFIATVAQGRRVKPDDVIAKFGGGDVLIGSAAVAAGMADRIGTFEAVVAQLAGRGPTPPNSKRIAKMNNEEIDAARKEGEKIGATAERTRIQAILNLPEAKGREASAMHLAFTTDLSADVVKGALAGLSASTTEQAPESEQKQPQPTGQRSSEAPSGLVTFDPKTDQPQPPVEKTKASWGKVTDKLNASM</sequence>
<keyword evidence="8" id="KW-1185">Reference proteome</keyword>
<evidence type="ECO:0000256" key="2">
    <source>
        <dbReference type="ARBA" id="ARBA00022670"/>
    </source>
</evidence>
<dbReference type="InterPro" id="IPR033855">
    <property type="entry name" value="Protein_C"/>
</dbReference>
<dbReference type="EMBL" id="JACHIL010000003">
    <property type="protein sequence ID" value="MBB5091423.1"/>
    <property type="molecule type" value="Genomic_DNA"/>
</dbReference>
<evidence type="ECO:0000256" key="5">
    <source>
        <dbReference type="SAM" id="MobiDB-lite"/>
    </source>
</evidence>
<dbReference type="InterPro" id="IPR029045">
    <property type="entry name" value="ClpP/crotonase-like_dom_sf"/>
</dbReference>
<dbReference type="InterPro" id="IPR002142">
    <property type="entry name" value="Peptidase_S49"/>
</dbReference>
<name>A0A7W8EQ96_9HYPH</name>
<gene>
    <name evidence="7" type="ORF">HNQ68_001964</name>
</gene>
<feature type="domain" description="Peptidase S49" evidence="6">
    <location>
        <begin position="129"/>
        <end position="270"/>
    </location>
</feature>
<reference evidence="7 8" key="1">
    <citation type="submission" date="2020-08" db="EMBL/GenBank/DDBJ databases">
        <title>Genomic Encyclopedia of Type Strains, Phase IV (KMG-IV): sequencing the most valuable type-strain genomes for metagenomic binning, comparative biology and taxonomic classification.</title>
        <authorList>
            <person name="Goeker M."/>
        </authorList>
    </citation>
    <scope>NUCLEOTIDE SEQUENCE [LARGE SCALE GENOMIC DNA]</scope>
    <source>
        <strain evidence="7 8">DSM 25620</strain>
    </source>
</reference>
<feature type="compositionally biased region" description="Polar residues" evidence="5">
    <location>
        <begin position="348"/>
        <end position="372"/>
    </location>
</feature>
<dbReference type="AlphaFoldDB" id="A0A7W8EQ96"/>
<dbReference type="Pfam" id="PF01343">
    <property type="entry name" value="Peptidase_S49"/>
    <property type="match status" value="1"/>
</dbReference>
<keyword evidence="3" id="KW-0378">Hydrolase</keyword>
<dbReference type="RefSeq" id="WP_170265249.1">
    <property type="nucleotide sequence ID" value="NZ_JACHIL010000003.1"/>
</dbReference>
<proteinExistence type="inferred from homology"/>
<dbReference type="SUPFAM" id="SSF52096">
    <property type="entry name" value="ClpP/crotonase"/>
    <property type="match status" value="1"/>
</dbReference>
<dbReference type="PANTHER" id="PTHR33209">
    <property type="entry name" value="PROTEASE 4"/>
    <property type="match status" value="1"/>
</dbReference>
<keyword evidence="2 7" id="KW-0645">Protease</keyword>
<dbReference type="CDD" id="cd07022">
    <property type="entry name" value="S49_Sppa_36K_type"/>
    <property type="match status" value="1"/>
</dbReference>
<comment type="similarity">
    <text evidence="1">Belongs to the peptidase S49 family.</text>
</comment>
<dbReference type="Proteomes" id="UP000531231">
    <property type="component" value="Unassembled WGS sequence"/>
</dbReference>
<organism evidence="7 8">
    <name type="scientific">Pseudochrobactrum saccharolyticum</name>
    <dbReference type="NCBI Taxonomy" id="354352"/>
    <lineage>
        <taxon>Bacteria</taxon>
        <taxon>Pseudomonadati</taxon>
        <taxon>Pseudomonadota</taxon>
        <taxon>Alphaproteobacteria</taxon>
        <taxon>Hyphomicrobiales</taxon>
        <taxon>Brucellaceae</taxon>
        <taxon>Pseudochrobactrum</taxon>
    </lineage>
</organism>
<dbReference type="PANTHER" id="PTHR33209:SF1">
    <property type="entry name" value="PEPTIDASE S49 DOMAIN-CONTAINING PROTEIN"/>
    <property type="match status" value="1"/>
</dbReference>
<evidence type="ECO:0000256" key="4">
    <source>
        <dbReference type="ARBA" id="ARBA00022825"/>
    </source>
</evidence>
<feature type="region of interest" description="Disordered" evidence="5">
    <location>
        <begin position="183"/>
        <end position="204"/>
    </location>
</feature>
<dbReference type="Gene3D" id="3.90.226.10">
    <property type="entry name" value="2-enoyl-CoA Hydratase, Chain A, domain 1"/>
    <property type="match status" value="1"/>
</dbReference>
<evidence type="ECO:0000259" key="6">
    <source>
        <dbReference type="Pfam" id="PF01343"/>
    </source>
</evidence>
<feature type="region of interest" description="Disordered" evidence="5">
    <location>
        <begin position="348"/>
        <end position="408"/>
    </location>
</feature>
<evidence type="ECO:0000313" key="7">
    <source>
        <dbReference type="EMBL" id="MBB5091423.1"/>
    </source>
</evidence>
<accession>A0A7W8EQ96</accession>
<comment type="caution">
    <text evidence="7">The sequence shown here is derived from an EMBL/GenBank/DDBJ whole genome shotgun (WGS) entry which is preliminary data.</text>
</comment>